<protein>
    <submittedName>
        <fullName evidence="2">Uncharacterized protein</fullName>
    </submittedName>
</protein>
<dbReference type="AlphaFoldDB" id="A0A3P5YCM2"/>
<dbReference type="EMBL" id="LR031568">
    <property type="protein sequence ID" value="VDC59380.1"/>
    <property type="molecule type" value="Genomic_DNA"/>
</dbReference>
<gene>
    <name evidence="2" type="ORF">BRAA09T36991Z</name>
</gene>
<organism evidence="2">
    <name type="scientific">Brassica campestris</name>
    <name type="common">Field mustard</name>
    <dbReference type="NCBI Taxonomy" id="3711"/>
    <lineage>
        <taxon>Eukaryota</taxon>
        <taxon>Viridiplantae</taxon>
        <taxon>Streptophyta</taxon>
        <taxon>Embryophyta</taxon>
        <taxon>Tracheophyta</taxon>
        <taxon>Spermatophyta</taxon>
        <taxon>Magnoliopsida</taxon>
        <taxon>eudicotyledons</taxon>
        <taxon>Gunneridae</taxon>
        <taxon>Pentapetalae</taxon>
        <taxon>rosids</taxon>
        <taxon>malvids</taxon>
        <taxon>Brassicales</taxon>
        <taxon>Brassicaceae</taxon>
        <taxon>Brassiceae</taxon>
        <taxon>Brassica</taxon>
    </lineage>
</organism>
<evidence type="ECO:0000313" key="2">
    <source>
        <dbReference type="EMBL" id="VDC59380.1"/>
    </source>
</evidence>
<evidence type="ECO:0000256" key="1">
    <source>
        <dbReference type="SAM" id="MobiDB-lite"/>
    </source>
</evidence>
<feature type="region of interest" description="Disordered" evidence="1">
    <location>
        <begin position="1"/>
        <end position="44"/>
    </location>
</feature>
<feature type="compositionally biased region" description="Basic residues" evidence="1">
    <location>
        <begin position="35"/>
        <end position="44"/>
    </location>
</feature>
<name>A0A3P5YCM2_BRACM</name>
<sequence>MLRKPPLPRDKSQTIIGGCKPEAKPVGNTETGNQNKKHQTLSSF</sequence>
<proteinExistence type="predicted"/>
<reference evidence="2" key="1">
    <citation type="submission" date="2018-11" db="EMBL/GenBank/DDBJ databases">
        <authorList>
            <consortium name="Genoscope - CEA"/>
            <person name="William W."/>
        </authorList>
    </citation>
    <scope>NUCLEOTIDE SEQUENCE</scope>
</reference>
<accession>A0A3P5YCM2</accession>